<dbReference type="EMBL" id="BKCJ010005206">
    <property type="protein sequence ID" value="GEU65465.1"/>
    <property type="molecule type" value="Genomic_DNA"/>
</dbReference>
<dbReference type="AlphaFoldDB" id="A0A6L2LZA5"/>
<gene>
    <name evidence="1" type="ORF">Tci_037443</name>
</gene>
<evidence type="ECO:0000313" key="1">
    <source>
        <dbReference type="EMBL" id="GEU65465.1"/>
    </source>
</evidence>
<sequence>MEQELRLKRKAAEMAFEAQAEKDRTLIRLEELRFLATSTKDLDDDAYWIKKQKRIKNKMRNDLGDEDDENEALSYLDEQWLNKHKEMFVFAWTGQFLSFGNHKTSGLELGRICTMKFAGRWMEMPDTGLVIASAYNKVVVNLSDAGGCSTCFPLWSRPPQSESRETIVIAHVDGNRYIRVTLREDQMVFGKDSSNPLMADILPKFVWYSTHHVALMKSWLVQKQTALGQTTTGKENSNLFMAGSLRKTMPKLVLLVLIEAQHHFSNESPLLGVNPPRCDEDRLEIIELIVFLYALMVNPTIYVSCIKLFWTFVSIKKSNDVVRLQALIDRKKVIITEDSIRQALCLDDAAGVDCLPNEEISAELARMGYEKPSTKLTFYKAFFSAQWGEIAELDADKDVTLVDAEEDMDADVQRRLPESQAKVYHLDLEHAEKVLSMQDTDEAEPAKVKEVIEVVTVAKLMTEVVTTTATTITAAQVPKASAPRRRKGVVIQDPKRQPLYQLLCIQRLNQVKRKEKQDNKVMRYQALKRKPVTEARERKNMMIYLKNMVGFKMDEG</sequence>
<name>A0A6L2LZA5_TANCI</name>
<protein>
    <submittedName>
        <fullName evidence="1">Uncharacterized protein</fullName>
    </submittedName>
</protein>
<organism evidence="1">
    <name type="scientific">Tanacetum cinerariifolium</name>
    <name type="common">Dalmatian daisy</name>
    <name type="synonym">Chrysanthemum cinerariifolium</name>
    <dbReference type="NCBI Taxonomy" id="118510"/>
    <lineage>
        <taxon>Eukaryota</taxon>
        <taxon>Viridiplantae</taxon>
        <taxon>Streptophyta</taxon>
        <taxon>Embryophyta</taxon>
        <taxon>Tracheophyta</taxon>
        <taxon>Spermatophyta</taxon>
        <taxon>Magnoliopsida</taxon>
        <taxon>eudicotyledons</taxon>
        <taxon>Gunneridae</taxon>
        <taxon>Pentapetalae</taxon>
        <taxon>asterids</taxon>
        <taxon>campanulids</taxon>
        <taxon>Asterales</taxon>
        <taxon>Asteraceae</taxon>
        <taxon>Asteroideae</taxon>
        <taxon>Anthemideae</taxon>
        <taxon>Anthemidinae</taxon>
        <taxon>Tanacetum</taxon>
    </lineage>
</organism>
<accession>A0A6L2LZA5</accession>
<comment type="caution">
    <text evidence="1">The sequence shown here is derived from an EMBL/GenBank/DDBJ whole genome shotgun (WGS) entry which is preliminary data.</text>
</comment>
<proteinExistence type="predicted"/>
<reference evidence="1" key="1">
    <citation type="journal article" date="2019" name="Sci. Rep.">
        <title>Draft genome of Tanacetum cinerariifolium, the natural source of mosquito coil.</title>
        <authorList>
            <person name="Yamashiro T."/>
            <person name="Shiraishi A."/>
            <person name="Satake H."/>
            <person name="Nakayama K."/>
        </authorList>
    </citation>
    <scope>NUCLEOTIDE SEQUENCE</scope>
</reference>